<protein>
    <submittedName>
        <fullName evidence="3">Putative addiction module toxin</fullName>
        <ecNumber evidence="3">3.1.-.-</ecNumber>
    </submittedName>
</protein>
<dbReference type="GO" id="GO:0006415">
    <property type="term" value="P:translational termination"/>
    <property type="evidence" value="ECO:0007669"/>
    <property type="project" value="TreeGrafter"/>
</dbReference>
<dbReference type="GO" id="GO:0004521">
    <property type="term" value="F:RNA endonuclease activity"/>
    <property type="evidence" value="ECO:0007669"/>
    <property type="project" value="TreeGrafter"/>
</dbReference>
<dbReference type="InterPro" id="IPR035093">
    <property type="entry name" value="RelE/ParE_toxin_dom_sf"/>
</dbReference>
<accession>A0A377JSF9</accession>
<keyword evidence="1" id="KW-1277">Toxin-antitoxin system</keyword>
<dbReference type="Gene3D" id="3.30.2310.20">
    <property type="entry name" value="RelE-like"/>
    <property type="match status" value="1"/>
</dbReference>
<name>A0A377JSF9_9HELI</name>
<dbReference type="RefSeq" id="WP_115721116.1">
    <property type="nucleotide sequence ID" value="NZ_AP025204.1"/>
</dbReference>
<evidence type="ECO:0000256" key="1">
    <source>
        <dbReference type="ARBA" id="ARBA00022649"/>
    </source>
</evidence>
<dbReference type="InterPro" id="IPR007712">
    <property type="entry name" value="RelE/ParE_toxin"/>
</dbReference>
<evidence type="ECO:0000256" key="2">
    <source>
        <dbReference type="PIRSR" id="PIRSR006156-1"/>
    </source>
</evidence>
<evidence type="ECO:0000313" key="3">
    <source>
        <dbReference type="EMBL" id="STP10172.1"/>
    </source>
</evidence>
<proteinExistence type="predicted"/>
<dbReference type="PANTHER" id="PTHR40588">
    <property type="entry name" value="MRNA INTERFERASE TOXIN YAFQ"/>
    <property type="match status" value="1"/>
</dbReference>
<dbReference type="EC" id="3.1.-.-" evidence="3"/>
<reference evidence="3 4" key="1">
    <citation type="submission" date="2018-06" db="EMBL/GenBank/DDBJ databases">
        <authorList>
            <consortium name="Pathogen Informatics"/>
            <person name="Doyle S."/>
        </authorList>
    </citation>
    <scope>NUCLEOTIDE SEQUENCE [LARGE SCALE GENOMIC DNA]</scope>
    <source>
        <strain evidence="3 4">NCTC12219</strain>
    </source>
</reference>
<gene>
    <name evidence="3" type="primary">yafQ</name>
    <name evidence="3" type="ORF">NCTC12219_00021</name>
</gene>
<sequence length="89" mass="10523">MKYTITYTKAFKKDFKKLSPKDQEHTLEILTRLANGESLEPKYKDHALKGEYANCRDCHIHPDLVLIYRYNDDFLELVAMRISSHSEVF</sequence>
<feature type="active site" description="Proton donor" evidence="2">
    <location>
        <position position="85"/>
    </location>
</feature>
<dbReference type="NCBIfam" id="TIGR02385">
    <property type="entry name" value="RelE_StbE"/>
    <property type="match status" value="1"/>
</dbReference>
<dbReference type="EMBL" id="UGHX01000001">
    <property type="protein sequence ID" value="STP10172.1"/>
    <property type="molecule type" value="Genomic_DNA"/>
</dbReference>
<dbReference type="SUPFAM" id="SSF143011">
    <property type="entry name" value="RelE-like"/>
    <property type="match status" value="1"/>
</dbReference>
<organism evidence="3 4">
    <name type="scientific">Helicobacter cinaedi</name>
    <dbReference type="NCBI Taxonomy" id="213"/>
    <lineage>
        <taxon>Bacteria</taxon>
        <taxon>Pseudomonadati</taxon>
        <taxon>Campylobacterota</taxon>
        <taxon>Epsilonproteobacteria</taxon>
        <taxon>Campylobacterales</taxon>
        <taxon>Helicobacteraceae</taxon>
        <taxon>Helicobacter</taxon>
    </lineage>
</organism>
<dbReference type="AlphaFoldDB" id="A0A377JSF9"/>
<dbReference type="PIRSF" id="PIRSF006156">
    <property type="entry name" value="YafQ"/>
    <property type="match status" value="1"/>
</dbReference>
<dbReference type="GO" id="GO:0016787">
    <property type="term" value="F:hydrolase activity"/>
    <property type="evidence" value="ECO:0007669"/>
    <property type="project" value="UniProtKB-KW"/>
</dbReference>
<evidence type="ECO:0000313" key="4">
    <source>
        <dbReference type="Proteomes" id="UP000255103"/>
    </source>
</evidence>
<dbReference type="PANTHER" id="PTHR40588:SF1">
    <property type="entry name" value="MRNA INTERFERASE TOXIN YAFQ"/>
    <property type="match status" value="1"/>
</dbReference>
<dbReference type="Pfam" id="PF15738">
    <property type="entry name" value="YafQ_toxin"/>
    <property type="match status" value="1"/>
</dbReference>
<dbReference type="GO" id="GO:0006402">
    <property type="term" value="P:mRNA catabolic process"/>
    <property type="evidence" value="ECO:0007669"/>
    <property type="project" value="TreeGrafter"/>
</dbReference>
<dbReference type="InterPro" id="IPR004386">
    <property type="entry name" value="Toxin_YafQ-like"/>
</dbReference>
<dbReference type="Proteomes" id="UP000255103">
    <property type="component" value="Unassembled WGS sequence"/>
</dbReference>
<keyword evidence="3" id="KW-0378">Hydrolase</keyword>